<dbReference type="Proteomes" id="UP001241377">
    <property type="component" value="Unassembled WGS sequence"/>
</dbReference>
<organism evidence="1 2">
    <name type="scientific">Naganishia cerealis</name>
    <dbReference type="NCBI Taxonomy" id="610337"/>
    <lineage>
        <taxon>Eukaryota</taxon>
        <taxon>Fungi</taxon>
        <taxon>Dikarya</taxon>
        <taxon>Basidiomycota</taxon>
        <taxon>Agaricomycotina</taxon>
        <taxon>Tremellomycetes</taxon>
        <taxon>Filobasidiales</taxon>
        <taxon>Filobasidiaceae</taxon>
        <taxon>Naganishia</taxon>
    </lineage>
</organism>
<name>A0ACC2V665_9TREE</name>
<comment type="caution">
    <text evidence="1">The sequence shown here is derived from an EMBL/GenBank/DDBJ whole genome shotgun (WGS) entry which is preliminary data.</text>
</comment>
<evidence type="ECO:0000313" key="2">
    <source>
        <dbReference type="Proteomes" id="UP001241377"/>
    </source>
</evidence>
<sequence>MLILLFLAVTSAASAEIIATSSILTYDVYGTYINPRPTEKQILWVSHICIVGYAIIMGVCAVIFHYIGISMGWLYEFMGTLLGSAVVPIALCISVKKANRMGCVVGCLAGFASGITGEYTLHFASGIQRLPDLGSGWLVATSKLNNGVINVETTGGDYEMLTGNLLSIGVGAIVSLTWTYLRPDDFDWEITRNMAITGHAPAVSENLEGADFTVDDTPFDDKHKSSMEKVDETVQTVASVDEEGLTTPEEIERAGLHKAFRFAAVSALLLTLIFLIVGN</sequence>
<protein>
    <submittedName>
        <fullName evidence="1">Uncharacterized protein</fullName>
    </submittedName>
</protein>
<dbReference type="EMBL" id="JASBWR010000109">
    <property type="protein sequence ID" value="KAJ9094654.1"/>
    <property type="molecule type" value="Genomic_DNA"/>
</dbReference>
<proteinExistence type="predicted"/>
<reference evidence="1" key="1">
    <citation type="submission" date="2023-04" db="EMBL/GenBank/DDBJ databases">
        <title>Draft Genome sequencing of Naganishia species isolated from polar environments using Oxford Nanopore Technology.</title>
        <authorList>
            <person name="Leo P."/>
            <person name="Venkateswaran K."/>
        </authorList>
    </citation>
    <scope>NUCLEOTIDE SEQUENCE</scope>
    <source>
        <strain evidence="1">MNA-CCFEE 5261</strain>
    </source>
</reference>
<keyword evidence="2" id="KW-1185">Reference proteome</keyword>
<gene>
    <name evidence="1" type="ORF">QFC19_007867</name>
</gene>
<accession>A0ACC2V665</accession>
<evidence type="ECO:0000313" key="1">
    <source>
        <dbReference type="EMBL" id="KAJ9094654.1"/>
    </source>
</evidence>